<sequence length="452" mass="53234">MEEKERQYEQHKFSLEQRRSELIRVPPRMCPVCKKGFSKRQQFQKHMKTHRPLLECQYCSFKCRSKKQYATHEARHLKDNPQFICDLCPMKFVLSSQLRAHMGRQHGIFYCPQCGHQSSSFEERNEHMLAEHSIQIKRKKDGYALSECQDDENQEEQNICGTCYKKCRSRALLRIHVAQHFNVDPNQLSDVLEPIRTEDPLAAKQRTEDDFGEDSQDGKVEYTLPSRPLKRSNEYVEDSPPHRKHPRMENVMDESYREHLNGPESYREHLNDPEVNVLARIKPASENALYRCSDCVIDLPSPMSLFLHVVTIHGFLEYDARRRMAQDGDLASNTLQTEAKISQPEKGIDPNRNRPGLNLNTHVRQFIPYFCRVCGPQKKFHKYTMYAAHMKTHRKLKKCSECNFSSTQTMRILIHQIKAHKRLFRCPRKCLQLFKTKQELETHKSTIDCKKD</sequence>
<dbReference type="GO" id="GO:0000981">
    <property type="term" value="F:DNA-binding transcription factor activity, RNA polymerase II-specific"/>
    <property type="evidence" value="ECO:0007669"/>
    <property type="project" value="TreeGrafter"/>
</dbReference>
<dbReference type="PROSITE" id="PS50157">
    <property type="entry name" value="ZINC_FINGER_C2H2_2"/>
    <property type="match status" value="1"/>
</dbReference>
<evidence type="ECO:0000259" key="7">
    <source>
        <dbReference type="PROSITE" id="PS50157"/>
    </source>
</evidence>
<evidence type="ECO:0000256" key="6">
    <source>
        <dbReference type="SAM" id="MobiDB-lite"/>
    </source>
</evidence>
<keyword evidence="2" id="KW-0677">Repeat</keyword>
<proteinExistence type="predicted"/>
<gene>
    <name evidence="9" type="primary">LOC108673325</name>
</gene>
<dbReference type="Proteomes" id="UP000694843">
    <property type="component" value="Unplaced"/>
</dbReference>
<keyword evidence="4" id="KW-0862">Zinc</keyword>
<evidence type="ECO:0000313" key="9">
    <source>
        <dbReference type="RefSeq" id="XP_018016618.1"/>
    </source>
</evidence>
<organism evidence="8 9">
    <name type="scientific">Hyalella azteca</name>
    <name type="common">Amphipod</name>
    <dbReference type="NCBI Taxonomy" id="294128"/>
    <lineage>
        <taxon>Eukaryota</taxon>
        <taxon>Metazoa</taxon>
        <taxon>Ecdysozoa</taxon>
        <taxon>Arthropoda</taxon>
        <taxon>Crustacea</taxon>
        <taxon>Multicrustacea</taxon>
        <taxon>Malacostraca</taxon>
        <taxon>Eumalacostraca</taxon>
        <taxon>Peracarida</taxon>
        <taxon>Amphipoda</taxon>
        <taxon>Senticaudata</taxon>
        <taxon>Talitrida</taxon>
        <taxon>Talitroidea</taxon>
        <taxon>Hyalellidae</taxon>
        <taxon>Hyalella</taxon>
    </lineage>
</organism>
<keyword evidence="8" id="KW-1185">Reference proteome</keyword>
<dbReference type="OrthoDB" id="6348248at2759"/>
<keyword evidence="3 5" id="KW-0863">Zinc-finger</keyword>
<dbReference type="OMA" id="QYATHEA"/>
<dbReference type="PROSITE" id="PS00028">
    <property type="entry name" value="ZINC_FINGER_C2H2_1"/>
    <property type="match status" value="4"/>
</dbReference>
<feature type="region of interest" description="Disordered" evidence="6">
    <location>
        <begin position="199"/>
        <end position="251"/>
    </location>
</feature>
<feature type="compositionally biased region" description="Basic and acidic residues" evidence="6">
    <location>
        <begin position="199"/>
        <end position="209"/>
    </location>
</feature>
<evidence type="ECO:0000313" key="8">
    <source>
        <dbReference type="Proteomes" id="UP000694843"/>
    </source>
</evidence>
<dbReference type="GO" id="GO:0008270">
    <property type="term" value="F:zinc ion binding"/>
    <property type="evidence" value="ECO:0007669"/>
    <property type="project" value="UniProtKB-KW"/>
</dbReference>
<keyword evidence="1" id="KW-0479">Metal-binding</keyword>
<evidence type="ECO:0000256" key="4">
    <source>
        <dbReference type="ARBA" id="ARBA00022833"/>
    </source>
</evidence>
<dbReference type="SMART" id="SM00355">
    <property type="entry name" value="ZnF_C2H2"/>
    <property type="match status" value="8"/>
</dbReference>
<dbReference type="PANTHER" id="PTHR24409:SF295">
    <property type="entry name" value="AZ2-RELATED"/>
    <property type="match status" value="1"/>
</dbReference>
<evidence type="ECO:0000256" key="2">
    <source>
        <dbReference type="ARBA" id="ARBA00022737"/>
    </source>
</evidence>
<protein>
    <submittedName>
        <fullName evidence="9">Zinc finger protein 624-like</fullName>
    </submittedName>
</protein>
<dbReference type="GO" id="GO:0005634">
    <property type="term" value="C:nucleus"/>
    <property type="evidence" value="ECO:0007669"/>
    <property type="project" value="TreeGrafter"/>
</dbReference>
<name>A0A8B7NSD1_HYAAZ</name>
<accession>A0A8B7NSD1</accession>
<dbReference type="InterPro" id="IPR036236">
    <property type="entry name" value="Znf_C2H2_sf"/>
</dbReference>
<dbReference type="GeneID" id="108673325"/>
<dbReference type="Gene3D" id="3.30.160.60">
    <property type="entry name" value="Classic Zinc Finger"/>
    <property type="match status" value="2"/>
</dbReference>
<dbReference type="PANTHER" id="PTHR24409">
    <property type="entry name" value="ZINC FINGER PROTEIN 142"/>
    <property type="match status" value="1"/>
</dbReference>
<dbReference type="RefSeq" id="XP_018016618.1">
    <property type="nucleotide sequence ID" value="XM_018161129.2"/>
</dbReference>
<evidence type="ECO:0000256" key="3">
    <source>
        <dbReference type="ARBA" id="ARBA00022771"/>
    </source>
</evidence>
<dbReference type="InterPro" id="IPR013087">
    <property type="entry name" value="Znf_C2H2_type"/>
</dbReference>
<feature type="domain" description="C2H2-type" evidence="7">
    <location>
        <begin position="28"/>
        <end position="50"/>
    </location>
</feature>
<dbReference type="Pfam" id="PF00096">
    <property type="entry name" value="zf-C2H2"/>
    <property type="match status" value="2"/>
</dbReference>
<evidence type="ECO:0000256" key="5">
    <source>
        <dbReference type="PROSITE-ProRule" id="PRU00042"/>
    </source>
</evidence>
<dbReference type="AlphaFoldDB" id="A0A8B7NSD1"/>
<dbReference type="KEGG" id="hazt:108673325"/>
<evidence type="ECO:0000256" key="1">
    <source>
        <dbReference type="ARBA" id="ARBA00022723"/>
    </source>
</evidence>
<reference evidence="9" key="1">
    <citation type="submission" date="2025-08" db="UniProtKB">
        <authorList>
            <consortium name="RefSeq"/>
        </authorList>
    </citation>
    <scope>IDENTIFICATION</scope>
    <source>
        <tissue evidence="9">Whole organism</tissue>
    </source>
</reference>
<dbReference type="SUPFAM" id="SSF57667">
    <property type="entry name" value="beta-beta-alpha zinc fingers"/>
    <property type="match status" value="1"/>
</dbReference>
<dbReference type="GO" id="GO:0000977">
    <property type="term" value="F:RNA polymerase II transcription regulatory region sequence-specific DNA binding"/>
    <property type="evidence" value="ECO:0007669"/>
    <property type="project" value="TreeGrafter"/>
</dbReference>